<dbReference type="SMART" id="SM00636">
    <property type="entry name" value="Glyco_18"/>
    <property type="match status" value="1"/>
</dbReference>
<reference evidence="12 13" key="1">
    <citation type="submission" date="2014-04" db="EMBL/GenBank/DDBJ databases">
        <authorList>
            <consortium name="DOE Joint Genome Institute"/>
            <person name="Kuo A."/>
            <person name="Tarkka M."/>
            <person name="Buscot F."/>
            <person name="Kohler A."/>
            <person name="Nagy L.G."/>
            <person name="Floudas D."/>
            <person name="Copeland A."/>
            <person name="Barry K.W."/>
            <person name="Cichocki N."/>
            <person name="Veneault-Fourrey C."/>
            <person name="LaButti K."/>
            <person name="Lindquist E.A."/>
            <person name="Lipzen A."/>
            <person name="Lundell T."/>
            <person name="Morin E."/>
            <person name="Murat C."/>
            <person name="Sun H."/>
            <person name="Tunlid A."/>
            <person name="Henrissat B."/>
            <person name="Grigoriev I.V."/>
            <person name="Hibbett D.S."/>
            <person name="Martin F."/>
            <person name="Nordberg H.P."/>
            <person name="Cantor M.N."/>
            <person name="Hua S.X."/>
        </authorList>
    </citation>
    <scope>NUCLEOTIDE SEQUENCE [LARGE SCALE GENOMIC DNA]</scope>
    <source>
        <strain evidence="12 13">F 1598</strain>
    </source>
</reference>
<evidence type="ECO:0000313" key="12">
    <source>
        <dbReference type="EMBL" id="KIM81785.1"/>
    </source>
</evidence>
<dbReference type="Pfam" id="PF00787">
    <property type="entry name" value="PX"/>
    <property type="match status" value="1"/>
</dbReference>
<comment type="catalytic activity">
    <reaction evidence="1">
        <text>Random endo-hydrolysis of N-acetyl-beta-D-glucosaminide (1-&gt;4)-beta-linkages in chitin and chitodextrins.</text>
        <dbReference type="EC" id="3.2.1.14"/>
    </reaction>
</comment>
<dbReference type="Gene3D" id="3.20.20.80">
    <property type="entry name" value="Glycosidases"/>
    <property type="match status" value="2"/>
</dbReference>
<keyword evidence="4" id="KW-0119">Carbohydrate metabolism</keyword>
<dbReference type="CDD" id="cd06093">
    <property type="entry name" value="PX_domain"/>
    <property type="match status" value="1"/>
</dbReference>
<dbReference type="Gene3D" id="3.10.50.10">
    <property type="match status" value="1"/>
</dbReference>
<dbReference type="Proteomes" id="UP000054166">
    <property type="component" value="Unassembled WGS sequence"/>
</dbReference>
<dbReference type="InterPro" id="IPR001683">
    <property type="entry name" value="PX_dom"/>
</dbReference>
<dbReference type="GO" id="GO:0000272">
    <property type="term" value="P:polysaccharide catabolic process"/>
    <property type="evidence" value="ECO:0007669"/>
    <property type="project" value="UniProtKB-KW"/>
</dbReference>
<keyword evidence="6" id="KW-0624">Polysaccharide degradation</keyword>
<comment type="similarity">
    <text evidence="8">Belongs to the glycosyl hydrolase 18 family.</text>
</comment>
<evidence type="ECO:0000256" key="8">
    <source>
        <dbReference type="RuleBase" id="RU004453"/>
    </source>
</evidence>
<dbReference type="SMART" id="SM00312">
    <property type="entry name" value="PX"/>
    <property type="match status" value="1"/>
</dbReference>
<dbReference type="SUPFAM" id="SSF64268">
    <property type="entry name" value="PX domain"/>
    <property type="match status" value="1"/>
</dbReference>
<gene>
    <name evidence="12" type="ORF">PILCRDRAFT_490178</name>
</gene>
<dbReference type="InterPro" id="IPR050314">
    <property type="entry name" value="Glycosyl_Hydrlase_18"/>
</dbReference>
<reference evidence="13" key="2">
    <citation type="submission" date="2015-01" db="EMBL/GenBank/DDBJ databases">
        <title>Evolutionary Origins and Diversification of the Mycorrhizal Mutualists.</title>
        <authorList>
            <consortium name="DOE Joint Genome Institute"/>
            <consortium name="Mycorrhizal Genomics Consortium"/>
            <person name="Kohler A."/>
            <person name="Kuo A."/>
            <person name="Nagy L.G."/>
            <person name="Floudas D."/>
            <person name="Copeland A."/>
            <person name="Barry K.W."/>
            <person name="Cichocki N."/>
            <person name="Veneault-Fourrey C."/>
            <person name="LaButti K."/>
            <person name="Lindquist E.A."/>
            <person name="Lipzen A."/>
            <person name="Lundell T."/>
            <person name="Morin E."/>
            <person name="Murat C."/>
            <person name="Riley R."/>
            <person name="Ohm R."/>
            <person name="Sun H."/>
            <person name="Tunlid A."/>
            <person name="Henrissat B."/>
            <person name="Grigoriev I.V."/>
            <person name="Hibbett D.S."/>
            <person name="Martin F."/>
        </authorList>
    </citation>
    <scope>NUCLEOTIDE SEQUENCE [LARGE SCALE GENOMIC DNA]</scope>
    <source>
        <strain evidence="13">F 1598</strain>
    </source>
</reference>
<dbReference type="InterPro" id="IPR029070">
    <property type="entry name" value="Chitinase_insertion_sf"/>
</dbReference>
<dbReference type="GO" id="GO:0005576">
    <property type="term" value="C:extracellular region"/>
    <property type="evidence" value="ECO:0007669"/>
    <property type="project" value="TreeGrafter"/>
</dbReference>
<dbReference type="HOGENOM" id="CLU_002833_6_2_1"/>
<dbReference type="InParanoid" id="A0A0C3FAV4"/>
<dbReference type="GO" id="GO:0035091">
    <property type="term" value="F:phosphatidylinositol binding"/>
    <property type="evidence" value="ECO:0007669"/>
    <property type="project" value="InterPro"/>
</dbReference>
<evidence type="ECO:0000256" key="6">
    <source>
        <dbReference type="ARBA" id="ARBA00023326"/>
    </source>
</evidence>
<evidence type="ECO:0000256" key="3">
    <source>
        <dbReference type="ARBA" id="ARBA00023024"/>
    </source>
</evidence>
<dbReference type="PANTHER" id="PTHR11177:SF317">
    <property type="entry name" value="CHITINASE 12-RELATED"/>
    <property type="match status" value="1"/>
</dbReference>
<dbReference type="InterPro" id="IPR001579">
    <property type="entry name" value="Glyco_hydro_18_chit_AS"/>
</dbReference>
<accession>A0A0C3FAV4</accession>
<evidence type="ECO:0000256" key="4">
    <source>
        <dbReference type="ARBA" id="ARBA00023277"/>
    </source>
</evidence>
<dbReference type="GO" id="GO:0008843">
    <property type="term" value="F:endochitinase activity"/>
    <property type="evidence" value="ECO:0007669"/>
    <property type="project" value="UniProtKB-EC"/>
</dbReference>
<dbReference type="Pfam" id="PF00704">
    <property type="entry name" value="Glyco_hydro_18"/>
    <property type="match status" value="1"/>
</dbReference>
<dbReference type="PANTHER" id="PTHR11177">
    <property type="entry name" value="CHITINASE"/>
    <property type="match status" value="1"/>
</dbReference>
<feature type="domain" description="PX" evidence="10">
    <location>
        <begin position="2"/>
        <end position="116"/>
    </location>
</feature>
<dbReference type="InterPro" id="IPR036871">
    <property type="entry name" value="PX_dom_sf"/>
</dbReference>
<evidence type="ECO:0000259" key="11">
    <source>
        <dbReference type="PROSITE" id="PS51910"/>
    </source>
</evidence>
<dbReference type="EMBL" id="KN832997">
    <property type="protein sequence ID" value="KIM81785.1"/>
    <property type="molecule type" value="Genomic_DNA"/>
</dbReference>
<feature type="compositionally biased region" description="Basic and acidic residues" evidence="9">
    <location>
        <begin position="409"/>
        <end position="425"/>
    </location>
</feature>
<keyword evidence="13" id="KW-1185">Reference proteome</keyword>
<dbReference type="PROSITE" id="PS01095">
    <property type="entry name" value="GH18_1"/>
    <property type="match status" value="1"/>
</dbReference>
<feature type="domain" description="GH18" evidence="11">
    <location>
        <begin position="145"/>
        <end position="539"/>
    </location>
</feature>
<proteinExistence type="inferred from homology"/>
<evidence type="ECO:0000256" key="1">
    <source>
        <dbReference type="ARBA" id="ARBA00000822"/>
    </source>
</evidence>
<dbReference type="GO" id="GO:0006032">
    <property type="term" value="P:chitin catabolic process"/>
    <property type="evidence" value="ECO:0007669"/>
    <property type="project" value="UniProtKB-KW"/>
</dbReference>
<evidence type="ECO:0000259" key="10">
    <source>
        <dbReference type="PROSITE" id="PS50195"/>
    </source>
</evidence>
<evidence type="ECO:0000256" key="5">
    <source>
        <dbReference type="ARBA" id="ARBA00023295"/>
    </source>
</evidence>
<dbReference type="SUPFAM" id="SSF51445">
    <property type="entry name" value="(Trans)glycosidases"/>
    <property type="match status" value="1"/>
</dbReference>
<dbReference type="PROSITE" id="PS50195">
    <property type="entry name" value="PX"/>
    <property type="match status" value="1"/>
</dbReference>
<feature type="region of interest" description="Disordered" evidence="9">
    <location>
        <begin position="408"/>
        <end position="427"/>
    </location>
</feature>
<dbReference type="Gene3D" id="3.30.1520.10">
    <property type="entry name" value="Phox-like domain"/>
    <property type="match status" value="1"/>
</dbReference>
<evidence type="ECO:0000256" key="2">
    <source>
        <dbReference type="ARBA" id="ARBA00022801"/>
    </source>
</evidence>
<name>A0A0C3FAV4_PILCF</name>
<keyword evidence="3" id="KW-0146">Chitin degradation</keyword>
<protein>
    <submittedName>
        <fullName evidence="12">Glycoside hydrolase family 18 protein</fullName>
    </submittedName>
</protein>
<dbReference type="PROSITE" id="PS51910">
    <property type="entry name" value="GH18_2"/>
    <property type="match status" value="1"/>
</dbReference>
<organism evidence="12 13">
    <name type="scientific">Piloderma croceum (strain F 1598)</name>
    <dbReference type="NCBI Taxonomy" id="765440"/>
    <lineage>
        <taxon>Eukaryota</taxon>
        <taxon>Fungi</taxon>
        <taxon>Dikarya</taxon>
        <taxon>Basidiomycota</taxon>
        <taxon>Agaricomycotina</taxon>
        <taxon>Agaricomycetes</taxon>
        <taxon>Agaricomycetidae</taxon>
        <taxon>Atheliales</taxon>
        <taxon>Atheliaceae</taxon>
        <taxon>Piloderma</taxon>
    </lineage>
</organism>
<keyword evidence="2 7" id="KW-0378">Hydrolase</keyword>
<keyword evidence="5 7" id="KW-0326">Glycosidase</keyword>
<dbReference type="OrthoDB" id="73875at2759"/>
<dbReference type="AlphaFoldDB" id="A0A0C3FAV4"/>
<evidence type="ECO:0000256" key="9">
    <source>
        <dbReference type="SAM" id="MobiDB-lite"/>
    </source>
</evidence>
<dbReference type="STRING" id="765440.A0A0C3FAV4"/>
<evidence type="ECO:0000313" key="13">
    <source>
        <dbReference type="Proteomes" id="UP000054166"/>
    </source>
</evidence>
<dbReference type="GO" id="GO:0008061">
    <property type="term" value="F:chitin binding"/>
    <property type="evidence" value="ECO:0007669"/>
    <property type="project" value="InterPro"/>
</dbReference>
<evidence type="ECO:0000256" key="7">
    <source>
        <dbReference type="RuleBase" id="RU000489"/>
    </source>
</evidence>
<dbReference type="InterPro" id="IPR011583">
    <property type="entry name" value="Chitinase_II/V-like_cat"/>
</dbReference>
<dbReference type="InterPro" id="IPR017853">
    <property type="entry name" value="GH"/>
</dbReference>
<dbReference type="InterPro" id="IPR001223">
    <property type="entry name" value="Glyco_hydro18_cat"/>
</dbReference>
<sequence length="539" mass="57999">MLTPQRFSIDGHTTTSTPRPHILYNIQTTSTDGATRRISRRYSEFVALHQALDDKFSLPPKRLLVTTFIPSAWIDDTLISERRAGLTKYLNDILQSPQYEGNSALVGFLSQAVSTSAFDLEDALPSTLSRKAALDLVGQAAAVTPIAAAYYEDWATSPSVENIDFSKFDIIFFAFVTPSSSYELSWDSGAKTMLKKLVSAAHDSGHKTKIVLSVGGWGGCKYYSAAMSSSNHRTTFIDALSTAVNSYDLDGIDIDWEYPNSPGAGQPYSPSDSANLLLFFQSLRTKLGSSKIISAAVTQLPWLGSNGRPLTNVSAYAKEMNYVNIMNYDVNGASSNPGPNAPLGNPCGTNSQPSATAKAAFKQWTAAGFPAGKLLLGLPLYGYVSKSSKTTLSGGYKVPQLDMAVAEDETTKTSNEPHSRVKSSAEDIEVEATGSGDLSKWYGQQIPFNSLLASGALKKNSNGTYSGANGYTMKWDNCSDTPFLYNTARTTVVTYDDTHSLGDKAAYAKSSGMGGCFTWALDQDDGTTLQSVIRSKLGI</sequence>